<gene>
    <name evidence="2" type="ORF">G2W53_017845</name>
</gene>
<comment type="caution">
    <text evidence="2">The sequence shown here is derived from an EMBL/GenBank/DDBJ whole genome shotgun (WGS) entry which is preliminary data.</text>
</comment>
<dbReference type="EMBL" id="JAAIUW010000006">
    <property type="protein sequence ID" value="KAF7826681.1"/>
    <property type="molecule type" value="Genomic_DNA"/>
</dbReference>
<name>A0A834TTY3_9FABA</name>
<protein>
    <submittedName>
        <fullName evidence="2">Uncharacterized protein</fullName>
    </submittedName>
</protein>
<evidence type="ECO:0000313" key="3">
    <source>
        <dbReference type="Proteomes" id="UP000634136"/>
    </source>
</evidence>
<organism evidence="2 3">
    <name type="scientific">Senna tora</name>
    <dbReference type="NCBI Taxonomy" id="362788"/>
    <lineage>
        <taxon>Eukaryota</taxon>
        <taxon>Viridiplantae</taxon>
        <taxon>Streptophyta</taxon>
        <taxon>Embryophyta</taxon>
        <taxon>Tracheophyta</taxon>
        <taxon>Spermatophyta</taxon>
        <taxon>Magnoliopsida</taxon>
        <taxon>eudicotyledons</taxon>
        <taxon>Gunneridae</taxon>
        <taxon>Pentapetalae</taxon>
        <taxon>rosids</taxon>
        <taxon>fabids</taxon>
        <taxon>Fabales</taxon>
        <taxon>Fabaceae</taxon>
        <taxon>Caesalpinioideae</taxon>
        <taxon>Cassia clade</taxon>
        <taxon>Senna</taxon>
    </lineage>
</organism>
<dbReference type="Proteomes" id="UP000634136">
    <property type="component" value="Unassembled WGS sequence"/>
</dbReference>
<proteinExistence type="predicted"/>
<feature type="region of interest" description="Disordered" evidence="1">
    <location>
        <begin position="1"/>
        <end position="27"/>
    </location>
</feature>
<feature type="compositionally biased region" description="Basic residues" evidence="1">
    <location>
        <begin position="1"/>
        <end position="11"/>
    </location>
</feature>
<dbReference type="AlphaFoldDB" id="A0A834TTY3"/>
<evidence type="ECO:0000256" key="1">
    <source>
        <dbReference type="SAM" id="MobiDB-lite"/>
    </source>
</evidence>
<reference evidence="2" key="1">
    <citation type="submission" date="2020-09" db="EMBL/GenBank/DDBJ databases">
        <title>Genome-Enabled Discovery of Anthraquinone Biosynthesis in Senna tora.</title>
        <authorList>
            <person name="Kang S.-H."/>
            <person name="Pandey R.P."/>
            <person name="Lee C.-M."/>
            <person name="Sim J.-S."/>
            <person name="Jeong J.-T."/>
            <person name="Choi B.-S."/>
            <person name="Jung M."/>
            <person name="Ginzburg D."/>
            <person name="Zhao K."/>
            <person name="Won S.Y."/>
            <person name="Oh T.-J."/>
            <person name="Yu Y."/>
            <person name="Kim N.-H."/>
            <person name="Lee O.R."/>
            <person name="Lee T.-H."/>
            <person name="Bashyal P."/>
            <person name="Kim T.-S."/>
            <person name="Lee W.-H."/>
            <person name="Kawkins C."/>
            <person name="Kim C.-K."/>
            <person name="Kim J.S."/>
            <person name="Ahn B.O."/>
            <person name="Rhee S.Y."/>
            <person name="Sohng J.K."/>
        </authorList>
    </citation>
    <scope>NUCLEOTIDE SEQUENCE</scope>
    <source>
        <tissue evidence="2">Leaf</tissue>
    </source>
</reference>
<feature type="compositionally biased region" description="Basic and acidic residues" evidence="1">
    <location>
        <begin position="12"/>
        <end position="27"/>
    </location>
</feature>
<sequence length="27" mass="3278">MGSMKVKKVRKEKMNYELTGEERRFTT</sequence>
<keyword evidence="3" id="KW-1185">Reference proteome</keyword>
<accession>A0A834TTY3</accession>
<evidence type="ECO:0000313" key="2">
    <source>
        <dbReference type="EMBL" id="KAF7826681.1"/>
    </source>
</evidence>